<organism evidence="1 2">
    <name type="scientific">Caldanaerobacter subterraneus</name>
    <dbReference type="NCBI Taxonomy" id="911092"/>
    <lineage>
        <taxon>Bacteria</taxon>
        <taxon>Bacillati</taxon>
        <taxon>Bacillota</taxon>
        <taxon>Clostridia</taxon>
        <taxon>Thermoanaerobacterales</taxon>
        <taxon>Thermoanaerobacteraceae</taxon>
        <taxon>Caldanaerobacter</taxon>
    </lineage>
</organism>
<evidence type="ECO:0008006" key="3">
    <source>
        <dbReference type="Google" id="ProtNLM"/>
    </source>
</evidence>
<gene>
    <name evidence="1" type="ORF">DEA61_08685</name>
</gene>
<comment type="caution">
    <text evidence="1">The sequence shown here is derived from an EMBL/GenBank/DDBJ whole genome shotgun (WGS) entry which is preliminary data.</text>
</comment>
<evidence type="ECO:0000313" key="1">
    <source>
        <dbReference type="EMBL" id="HBT49873.1"/>
    </source>
</evidence>
<dbReference type="InterPro" id="IPR029063">
    <property type="entry name" value="SAM-dependent_MTases_sf"/>
</dbReference>
<sequence>MRNTDRAPQLQMLESCYAILNERYRNPNVCFSALLQWLAHKLHISGTHDYPTPTVTLDMEARLNSVLNIDILKQDPWDWLGELAVKLGLFDYVPYRITLDEVMDYVQRHIPRSIPRSKVIFDPSAGTGRLFLGIMRAGIECIMAGAEPSVKPYRILVINKHLYGMPAFVVKAELKEPFTSPVWKDANLYTPLFHFGG</sequence>
<evidence type="ECO:0000313" key="2">
    <source>
        <dbReference type="Proteomes" id="UP000264445"/>
    </source>
</evidence>
<reference evidence="1 2" key="1">
    <citation type="journal article" date="2018" name="Nat. Biotechnol.">
        <title>A standardized bacterial taxonomy based on genome phylogeny substantially revises the tree of life.</title>
        <authorList>
            <person name="Parks D.H."/>
            <person name="Chuvochina M."/>
            <person name="Waite D.W."/>
            <person name="Rinke C."/>
            <person name="Skarshewski A."/>
            <person name="Chaumeil P.A."/>
            <person name="Hugenholtz P."/>
        </authorList>
    </citation>
    <scope>NUCLEOTIDE SEQUENCE [LARGE SCALE GENOMIC DNA]</scope>
    <source>
        <strain evidence="1">UBA12544</strain>
    </source>
</reference>
<accession>A0A357VNC3</accession>
<protein>
    <recommendedName>
        <fullName evidence="3">DNA methylase adenine-specific domain-containing protein</fullName>
    </recommendedName>
</protein>
<proteinExistence type="predicted"/>
<name>A0A357VNC3_9THEO</name>
<dbReference type="AlphaFoldDB" id="A0A357VNC3"/>
<dbReference type="SUPFAM" id="SSF53335">
    <property type="entry name" value="S-adenosyl-L-methionine-dependent methyltransferases"/>
    <property type="match status" value="1"/>
</dbReference>
<dbReference type="EMBL" id="DOLB01000130">
    <property type="protein sequence ID" value="HBT49873.1"/>
    <property type="molecule type" value="Genomic_DNA"/>
</dbReference>
<dbReference type="Proteomes" id="UP000264445">
    <property type="component" value="Unassembled WGS sequence"/>
</dbReference>
<dbReference type="RefSeq" id="WP_278429322.1">
    <property type="nucleotide sequence ID" value="NZ_DOLB01000130.1"/>
</dbReference>